<gene>
    <name evidence="9" type="ORF">MNBD_BACTEROID07-247</name>
</gene>
<dbReference type="NCBIfam" id="TIGR00751">
    <property type="entry name" value="menA"/>
    <property type="match status" value="1"/>
</dbReference>
<dbReference type="EMBL" id="UOET01000219">
    <property type="protein sequence ID" value="VAW28303.1"/>
    <property type="molecule type" value="Genomic_DNA"/>
</dbReference>
<evidence type="ECO:0000313" key="9">
    <source>
        <dbReference type="EMBL" id="VAW28303.1"/>
    </source>
</evidence>
<evidence type="ECO:0000256" key="1">
    <source>
        <dbReference type="ARBA" id="ARBA00004141"/>
    </source>
</evidence>
<sequence length="128" mass="14065">MTTTSQSVFSAWVEAFRLRTLPLALSAIFLGSFLAAADSRYDIRIIGLAVLTTLFLQILSNLANDYGDVLKGTDNDDRVGPKRAVQSGRITLRQMKSAIIIFTLLSFISGLCLLYVALGERFLTALLF</sequence>
<organism evidence="9">
    <name type="scientific">hydrothermal vent metagenome</name>
    <dbReference type="NCBI Taxonomy" id="652676"/>
    <lineage>
        <taxon>unclassified sequences</taxon>
        <taxon>metagenomes</taxon>
        <taxon>ecological metagenomes</taxon>
    </lineage>
</organism>
<keyword evidence="4 9" id="KW-0808">Transferase</keyword>
<evidence type="ECO:0000256" key="2">
    <source>
        <dbReference type="ARBA" id="ARBA00004863"/>
    </source>
</evidence>
<comment type="pathway">
    <text evidence="2">Quinol/quinone metabolism; menaquinone biosynthesis.</text>
</comment>
<protein>
    <submittedName>
        <fullName evidence="9">1,4-dihydroxy-2-naphthoate polyprenyltransferase</fullName>
        <ecNumber evidence="9">2.5.1.74</ecNumber>
    </submittedName>
</protein>
<evidence type="ECO:0000256" key="8">
    <source>
        <dbReference type="SAM" id="Phobius"/>
    </source>
</evidence>
<feature type="transmembrane region" description="Helical" evidence="8">
    <location>
        <begin position="20"/>
        <end position="37"/>
    </location>
</feature>
<dbReference type="GO" id="GO:0005886">
    <property type="term" value="C:plasma membrane"/>
    <property type="evidence" value="ECO:0007669"/>
    <property type="project" value="TreeGrafter"/>
</dbReference>
<dbReference type="Gene3D" id="1.10.357.140">
    <property type="entry name" value="UbiA prenyltransferase"/>
    <property type="match status" value="1"/>
</dbReference>
<name>A0A3B0UJ02_9ZZZZ</name>
<dbReference type="PANTHER" id="PTHR13929:SF0">
    <property type="entry name" value="UBIA PRENYLTRANSFERASE DOMAIN-CONTAINING PROTEIN 1"/>
    <property type="match status" value="1"/>
</dbReference>
<keyword evidence="6 8" id="KW-1133">Transmembrane helix</keyword>
<accession>A0A3B0UJ02</accession>
<keyword evidence="7 8" id="KW-0472">Membrane</keyword>
<dbReference type="InterPro" id="IPR044878">
    <property type="entry name" value="UbiA_sf"/>
</dbReference>
<dbReference type="Pfam" id="PF01040">
    <property type="entry name" value="UbiA"/>
    <property type="match status" value="1"/>
</dbReference>
<dbReference type="InterPro" id="IPR000537">
    <property type="entry name" value="UbiA_prenyltransferase"/>
</dbReference>
<evidence type="ECO:0000256" key="4">
    <source>
        <dbReference type="ARBA" id="ARBA00022679"/>
    </source>
</evidence>
<dbReference type="EC" id="2.5.1.74" evidence="9"/>
<dbReference type="GO" id="GO:0042371">
    <property type="term" value="P:vitamin K biosynthetic process"/>
    <property type="evidence" value="ECO:0007669"/>
    <property type="project" value="TreeGrafter"/>
</dbReference>
<dbReference type="PANTHER" id="PTHR13929">
    <property type="entry name" value="1,4-DIHYDROXY-2-NAPHTHOATE OCTAPRENYLTRANSFERASE"/>
    <property type="match status" value="1"/>
</dbReference>
<reference evidence="9" key="1">
    <citation type="submission" date="2018-06" db="EMBL/GenBank/DDBJ databases">
        <authorList>
            <person name="Zhirakovskaya E."/>
        </authorList>
    </citation>
    <scope>NUCLEOTIDE SEQUENCE</scope>
</reference>
<dbReference type="AlphaFoldDB" id="A0A3B0UJ02"/>
<feature type="transmembrane region" description="Helical" evidence="8">
    <location>
        <begin position="98"/>
        <end position="118"/>
    </location>
</feature>
<proteinExistence type="predicted"/>
<evidence type="ECO:0000256" key="6">
    <source>
        <dbReference type="ARBA" id="ARBA00022989"/>
    </source>
</evidence>
<evidence type="ECO:0000256" key="5">
    <source>
        <dbReference type="ARBA" id="ARBA00022692"/>
    </source>
</evidence>
<dbReference type="InterPro" id="IPR026046">
    <property type="entry name" value="UBIAD1"/>
</dbReference>
<dbReference type="GO" id="GO:0009234">
    <property type="term" value="P:menaquinone biosynthetic process"/>
    <property type="evidence" value="ECO:0007669"/>
    <property type="project" value="UniProtKB-UniPathway"/>
</dbReference>
<comment type="subcellular location">
    <subcellularLocation>
        <location evidence="1">Membrane</location>
        <topology evidence="1">Multi-pass membrane protein</topology>
    </subcellularLocation>
</comment>
<evidence type="ECO:0000256" key="3">
    <source>
        <dbReference type="ARBA" id="ARBA00022428"/>
    </source>
</evidence>
<keyword evidence="5 8" id="KW-0812">Transmembrane</keyword>
<keyword evidence="3" id="KW-0474">Menaquinone biosynthesis</keyword>
<feature type="non-terminal residue" evidence="9">
    <location>
        <position position="128"/>
    </location>
</feature>
<dbReference type="CDD" id="cd13962">
    <property type="entry name" value="PT_UbiA_UBIAD1"/>
    <property type="match status" value="1"/>
</dbReference>
<evidence type="ECO:0000256" key="7">
    <source>
        <dbReference type="ARBA" id="ARBA00023136"/>
    </source>
</evidence>
<dbReference type="GO" id="GO:0046428">
    <property type="term" value="F:1,4-dihydroxy-2-naphthoate polyprenyltransferase activity"/>
    <property type="evidence" value="ECO:0007669"/>
    <property type="project" value="UniProtKB-EC"/>
</dbReference>
<dbReference type="UniPathway" id="UPA00079"/>